<evidence type="ECO:0000313" key="2">
    <source>
        <dbReference type="EMBL" id="KAK2086331.1"/>
    </source>
</evidence>
<name>A0ABQ9TNW2_SAGOE</name>
<reference evidence="2 3" key="1">
    <citation type="submission" date="2023-05" db="EMBL/GenBank/DDBJ databases">
        <title>B98-5 Cell Line De Novo Hybrid Assembly: An Optical Mapping Approach.</title>
        <authorList>
            <person name="Kananen K."/>
            <person name="Auerbach J.A."/>
            <person name="Kautto E."/>
            <person name="Blachly J.S."/>
        </authorList>
    </citation>
    <scope>NUCLEOTIDE SEQUENCE [LARGE SCALE GENOMIC DNA]</scope>
    <source>
        <strain evidence="2">B95-8</strain>
        <tissue evidence="2">Cell line</tissue>
    </source>
</reference>
<evidence type="ECO:0000313" key="3">
    <source>
        <dbReference type="Proteomes" id="UP001266305"/>
    </source>
</evidence>
<proteinExistence type="predicted"/>
<dbReference type="EMBL" id="JASSZA010000020">
    <property type="protein sequence ID" value="KAK2086331.1"/>
    <property type="molecule type" value="Genomic_DNA"/>
</dbReference>
<protein>
    <submittedName>
        <fullName evidence="2">Uncharacterized protein</fullName>
    </submittedName>
</protein>
<feature type="non-terminal residue" evidence="2">
    <location>
        <position position="156"/>
    </location>
</feature>
<comment type="caution">
    <text evidence="2">The sequence shown here is derived from an EMBL/GenBank/DDBJ whole genome shotgun (WGS) entry which is preliminary data.</text>
</comment>
<accession>A0ABQ9TNW2</accession>
<feature type="non-terminal residue" evidence="2">
    <location>
        <position position="1"/>
    </location>
</feature>
<dbReference type="Proteomes" id="UP001266305">
    <property type="component" value="Unassembled WGS sequence"/>
</dbReference>
<keyword evidence="3" id="KW-1185">Reference proteome</keyword>
<evidence type="ECO:0000256" key="1">
    <source>
        <dbReference type="SAM" id="MobiDB-lite"/>
    </source>
</evidence>
<feature type="compositionally biased region" description="Basic and acidic residues" evidence="1">
    <location>
        <begin position="26"/>
        <end position="40"/>
    </location>
</feature>
<sequence length="156" mass="17042">AEARFPQDQTGQGKQLLFSSRPVLGETEREVKEVPKDPLPKGETQQRLSNGGGVALRLGRCLFTDKWAQRIPTKGQCPAPAVEPDTCVDGRARLGRVIWWASSPSGQTDTSKPAWLVTRSHCLCAGGQGGPLRGPGDRFLNIRVIPSTWLEELWGL</sequence>
<organism evidence="2 3">
    <name type="scientific">Saguinus oedipus</name>
    <name type="common">Cotton-top tamarin</name>
    <name type="synonym">Oedipomidas oedipus</name>
    <dbReference type="NCBI Taxonomy" id="9490"/>
    <lineage>
        <taxon>Eukaryota</taxon>
        <taxon>Metazoa</taxon>
        <taxon>Chordata</taxon>
        <taxon>Craniata</taxon>
        <taxon>Vertebrata</taxon>
        <taxon>Euteleostomi</taxon>
        <taxon>Mammalia</taxon>
        <taxon>Eutheria</taxon>
        <taxon>Euarchontoglires</taxon>
        <taxon>Primates</taxon>
        <taxon>Haplorrhini</taxon>
        <taxon>Platyrrhini</taxon>
        <taxon>Cebidae</taxon>
        <taxon>Callitrichinae</taxon>
        <taxon>Saguinus</taxon>
    </lineage>
</organism>
<gene>
    <name evidence="2" type="ORF">P7K49_035756</name>
</gene>
<feature type="region of interest" description="Disordered" evidence="1">
    <location>
        <begin position="1"/>
        <end position="50"/>
    </location>
</feature>